<dbReference type="AlphaFoldDB" id="A0A835BDB3"/>
<dbReference type="FunFam" id="3.40.50.2000:FF:000037">
    <property type="entry name" value="Glycosyltransferase"/>
    <property type="match status" value="2"/>
</dbReference>
<comment type="similarity">
    <text evidence="1">Belongs to the UDP-glycosyltransferase family.</text>
</comment>
<dbReference type="InterPro" id="IPR002213">
    <property type="entry name" value="UDP_glucos_trans"/>
</dbReference>
<comment type="caution">
    <text evidence="3">The sequence shown here is derived from an EMBL/GenBank/DDBJ whole genome shotgun (WGS) entry which is preliminary data.</text>
</comment>
<dbReference type="EMBL" id="JACEFO010002089">
    <property type="protein sequence ID" value="KAF8685290.1"/>
    <property type="molecule type" value="Genomic_DNA"/>
</dbReference>
<dbReference type="PANTHER" id="PTHR48049">
    <property type="entry name" value="GLYCOSYLTRANSFERASE"/>
    <property type="match status" value="1"/>
</dbReference>
<proteinExistence type="inferred from homology"/>
<name>A0A835BDB3_9POAL</name>
<keyword evidence="4" id="KW-1185">Reference proteome</keyword>
<organism evidence="3 4">
    <name type="scientific">Digitaria exilis</name>
    <dbReference type="NCBI Taxonomy" id="1010633"/>
    <lineage>
        <taxon>Eukaryota</taxon>
        <taxon>Viridiplantae</taxon>
        <taxon>Streptophyta</taxon>
        <taxon>Embryophyta</taxon>
        <taxon>Tracheophyta</taxon>
        <taxon>Spermatophyta</taxon>
        <taxon>Magnoliopsida</taxon>
        <taxon>Liliopsida</taxon>
        <taxon>Poales</taxon>
        <taxon>Poaceae</taxon>
        <taxon>PACMAD clade</taxon>
        <taxon>Panicoideae</taxon>
        <taxon>Panicodae</taxon>
        <taxon>Paniceae</taxon>
        <taxon>Anthephorinae</taxon>
        <taxon>Digitaria</taxon>
    </lineage>
</organism>
<dbReference type="Gene3D" id="3.40.50.2000">
    <property type="entry name" value="Glycogen Phosphorylase B"/>
    <property type="match status" value="4"/>
</dbReference>
<evidence type="ECO:0008006" key="5">
    <source>
        <dbReference type="Google" id="ProtNLM"/>
    </source>
</evidence>
<dbReference type="PROSITE" id="PS00375">
    <property type="entry name" value="UDPGT"/>
    <property type="match status" value="2"/>
</dbReference>
<evidence type="ECO:0000313" key="3">
    <source>
        <dbReference type="EMBL" id="KAF8685290.1"/>
    </source>
</evidence>
<dbReference type="PANTHER" id="PTHR48049:SF158">
    <property type="entry name" value="OS06G0216100 PROTEIN"/>
    <property type="match status" value="1"/>
</dbReference>
<dbReference type="Pfam" id="PF00201">
    <property type="entry name" value="UDPGT"/>
    <property type="match status" value="2"/>
</dbReference>
<dbReference type="OrthoDB" id="5835829at2759"/>
<dbReference type="SUPFAM" id="SSF53756">
    <property type="entry name" value="UDP-Glycosyltransferase/glycogen phosphorylase"/>
    <property type="match status" value="2"/>
</dbReference>
<gene>
    <name evidence="3" type="ORF">HU200_044056</name>
</gene>
<evidence type="ECO:0000256" key="1">
    <source>
        <dbReference type="ARBA" id="ARBA00009995"/>
    </source>
</evidence>
<dbReference type="InterPro" id="IPR035595">
    <property type="entry name" value="UDP_glycos_trans_CS"/>
</dbReference>
<dbReference type="CDD" id="cd03784">
    <property type="entry name" value="GT1_Gtf-like"/>
    <property type="match status" value="2"/>
</dbReference>
<protein>
    <recommendedName>
        <fullName evidence="5">UDP-glycosyltransferases domain-containing protein</fullName>
    </recommendedName>
</protein>
<accession>A0A835BDB3</accession>
<evidence type="ECO:0000256" key="2">
    <source>
        <dbReference type="ARBA" id="ARBA00022679"/>
    </source>
</evidence>
<evidence type="ECO:0000313" key="4">
    <source>
        <dbReference type="Proteomes" id="UP000636709"/>
    </source>
</evidence>
<reference evidence="3" key="1">
    <citation type="submission" date="2020-07" db="EMBL/GenBank/DDBJ databases">
        <title>Genome sequence and genetic diversity analysis of an under-domesticated orphan crop, white fonio (Digitaria exilis).</title>
        <authorList>
            <person name="Bennetzen J.L."/>
            <person name="Chen S."/>
            <person name="Ma X."/>
            <person name="Wang X."/>
            <person name="Yssel A.E.J."/>
            <person name="Chaluvadi S.R."/>
            <person name="Johnson M."/>
            <person name="Gangashetty P."/>
            <person name="Hamidou F."/>
            <person name="Sanogo M.D."/>
            <person name="Zwaenepoel A."/>
            <person name="Wallace J."/>
            <person name="Van De Peer Y."/>
            <person name="Van Deynze A."/>
        </authorList>
    </citation>
    <scope>NUCLEOTIDE SEQUENCE</scope>
    <source>
        <tissue evidence="3">Leaves</tissue>
    </source>
</reference>
<dbReference type="GO" id="GO:0035251">
    <property type="term" value="F:UDP-glucosyltransferase activity"/>
    <property type="evidence" value="ECO:0007669"/>
    <property type="project" value="InterPro"/>
</dbReference>
<keyword evidence="2" id="KW-0808">Transferase</keyword>
<sequence length="974" mass="105115">MEVAAAAVSSSPSPSPSRPLRLVLCPWLAFGHILPYLEFAERLASRGHHVSFVSTPRNLARLPPRWHTAGTIDLVSLPLPPVDGLPDGAESTNDVPGDKLQPLFEAFNGFATPFSDYLAAAAADKPDWVIADTLTHWAATMAMEHKIPCVMLQSSAAAIVAIGGGAAERAELAGATVYEQLLAVEKRPESMAPYEWERMMKLLAPFGTEGMSILKRASLTLQKCTITAVRSCYEWELDAFTTAAKLLGKPLIPLGLLPPSVPLSVELVHELAHGLELSKVRFLWALRKPRGVANDDDVLPPGFEERTHGGGHGMVTMGWVPQVAILAHGAVGAFLTHCGRSSLIEGLLYGHPLIMLPIATDQGPNARLMERRKIGLQVPRDGNDGSFDRHGIASTVRVVMVEEDARKAFVENALKMQEVVADKELHERYIDDFVEKLRSYNKSKSRQLTCSCRQINAAPINVAARSEETTVGGTMDAAAAGSSSPSSPSRPLRLVLCPWLAFGHMLPYLELAERLASRGHHVSFVSTPRNLARLPPLRRHAGGGVVDLVALPLPRVDGLPDGAESTNDVPSDRREPLWEAFDGLAVPFAEFLAVACAGDGPNNERPDWVIADTLSHWAPAAAREHGIPSVMILNASMVAALGCGARDHGELAATSVFEQPAALGCGRGPAPAGMLRYEWEGLAPMFVASGTSGMSVARRSTLTFEQSVIIATRTCQEWEPEAFLLAARLLGKPLVPLGLCPPSTDGGRGPGMHRDDATVRWLDAQPAKSVVYVALGTEVPLPVELVHELALGLELSEVRFLWALRKPGGIVNDDNVLPPGFEERTHGGGHGLVTMGWVPQVTILSHSAVGAFLTHCGRSSLMEGLLYGHPLIMLPIATDQGPNARHMEGRKVGLQVPRNENDGSFDRHGIASTVRAVMVKEDARRVFVANALKMQEVVADTELHERYIDEFVLKLRSYSTIDNSSSNVTPHIDP</sequence>
<dbReference type="Proteomes" id="UP000636709">
    <property type="component" value="Unassembled WGS sequence"/>
</dbReference>
<dbReference type="InterPro" id="IPR050481">
    <property type="entry name" value="UDP-glycosyltransf_plant"/>
</dbReference>